<accession>A0ACB5UIB3</accession>
<evidence type="ECO:0000313" key="2">
    <source>
        <dbReference type="Proteomes" id="UP001374599"/>
    </source>
</evidence>
<dbReference type="EMBL" id="BTPU01000028">
    <property type="protein sequence ID" value="GMQ62689.1"/>
    <property type="molecule type" value="Genomic_DNA"/>
</dbReference>
<comment type="caution">
    <text evidence="1">The sequence shown here is derived from an EMBL/GenBank/DDBJ whole genome shotgun (WGS) entry which is preliminary data.</text>
</comment>
<organism evidence="1 2">
    <name type="scientific">Vallitalea maricola</name>
    <dbReference type="NCBI Taxonomy" id="3074433"/>
    <lineage>
        <taxon>Bacteria</taxon>
        <taxon>Bacillati</taxon>
        <taxon>Bacillota</taxon>
        <taxon>Clostridia</taxon>
        <taxon>Lachnospirales</taxon>
        <taxon>Vallitaleaceae</taxon>
        <taxon>Vallitalea</taxon>
    </lineage>
</organism>
<evidence type="ECO:0000313" key="1">
    <source>
        <dbReference type="EMBL" id="GMQ62689.1"/>
    </source>
</evidence>
<name>A0ACB5UIB3_9FIRM</name>
<gene>
    <name evidence="1" type="ORF">AN2V17_19210</name>
</gene>
<reference evidence="1" key="1">
    <citation type="submission" date="2023-09" db="EMBL/GenBank/DDBJ databases">
        <title>Vallitalea sediminicola and Vallitalea maricola sp. nov., anaerobic bacteria isolated from marine sediment.</title>
        <authorList>
            <person name="Hirano S."/>
            <person name="Maeda A."/>
            <person name="Terahara T."/>
            <person name="Mori K."/>
            <person name="Hamada M."/>
            <person name="Matsumoto R."/>
            <person name="Kobayashi T."/>
        </authorList>
    </citation>
    <scope>NUCLEOTIDE SEQUENCE</scope>
    <source>
        <strain evidence="1">AN17-2</strain>
    </source>
</reference>
<sequence>MEKYSGKPKLIKKVNQSLIKNVISQQGPISKPEISKICNLSLPTVNKTVDILVNKGVVKKSQKDIKVEGSGKRPIFYEINSENAYIIALYIEDRKVEGCLVDATGGIRLQKELYKMQNVNLDRKNDFYNYILELIEGVEDKELIKAIAVGMPGVVDEEGIVTETPNIPEWEGINIKSEIEKFFNINAYIENDANLTAIGIYYENYKEDYNDLIYMYLGEGIGAGIIIDGKLHKGKSGFAGEISYMITEHKMEDQKETLYKGCFEKEWFAIYTNSTLNEKERKRLLLNKVTYALVNAISLLNTEIVVIRSPYFESKDLKLLENNVCNYIGEKNCPLIKYIDDLNIGLKGAIRLGLLNLESQIHLIL</sequence>
<proteinExistence type="predicted"/>
<keyword evidence="2" id="KW-1185">Reference proteome</keyword>
<protein>
    <submittedName>
        <fullName evidence="1">ROK family protein</fullName>
    </submittedName>
</protein>
<dbReference type="Proteomes" id="UP001374599">
    <property type="component" value="Unassembled WGS sequence"/>
</dbReference>